<dbReference type="PANTHER" id="PTHR43872">
    <property type="entry name" value="MONOOXYGENASE, PUTATIVE (AFU_ORTHOLOGUE AFUA_8G02570)-RELATED"/>
    <property type="match status" value="1"/>
</dbReference>
<keyword evidence="2" id="KW-0503">Monooxygenase</keyword>
<proteinExistence type="predicted"/>
<sequence length="281" mass="31824">MASTNISLTTTAFPWQTGPRMKTPGHSGQIVHPQLWPKDLQYKDKKTVIIGSGATAITLLPNLADHDARVTMLQRSPTYILSVPNRSISRWLSYILPNALYHTLPKFRALAAHIKCPPAIASHIPYDPHFKPKYNPWEQRLYVYPEGNLFRSLRRLQAARRYLPNAALIIGYTNASLSLGSDATAQLVCRLLKELESRKLIADIPRLKEQDAATLQDRPLLNLKSTYVSLAERVLPKAADRGPWQPRDHYFKDLKFAQRGDIDTGLEFVQGPNLRLHTKMS</sequence>
<comment type="cofactor">
    <cofactor evidence="1">
        <name>FAD</name>
        <dbReference type="ChEBI" id="CHEBI:57692"/>
    </cofactor>
</comment>
<evidence type="ECO:0000313" key="3">
    <source>
        <dbReference type="EMBL" id="KGO74010.1"/>
    </source>
</evidence>
<dbReference type="Proteomes" id="UP000030104">
    <property type="component" value="Unassembled WGS sequence"/>
</dbReference>
<evidence type="ECO:0000256" key="2">
    <source>
        <dbReference type="ARBA" id="ARBA00023033"/>
    </source>
</evidence>
<dbReference type="PhylomeDB" id="A0A0A2LBK8"/>
<dbReference type="STRING" id="40296.A0A0A2LBK8"/>
<gene>
    <name evidence="3" type="ORF">PITC_021720</name>
</gene>
<name>A0A0A2LBK8_PENIT</name>
<reference evidence="3 4" key="1">
    <citation type="journal article" date="2015" name="Mol. Plant Microbe Interact.">
        <title>Genome, transcriptome, and functional analyses of Penicillium expansum provide new insights into secondary metabolism and pathogenicity.</title>
        <authorList>
            <person name="Ballester A.R."/>
            <person name="Marcet-Houben M."/>
            <person name="Levin E."/>
            <person name="Sela N."/>
            <person name="Selma-Lazaro C."/>
            <person name="Carmona L."/>
            <person name="Wisniewski M."/>
            <person name="Droby S."/>
            <person name="Gonzalez-Candelas L."/>
            <person name="Gabaldon T."/>
        </authorList>
    </citation>
    <scope>NUCLEOTIDE SEQUENCE [LARGE SCALE GENOMIC DNA]</scope>
    <source>
        <strain evidence="3 4">PHI-1</strain>
    </source>
</reference>
<dbReference type="InterPro" id="IPR051820">
    <property type="entry name" value="FAD-binding_MO"/>
</dbReference>
<dbReference type="HOGENOM" id="CLU_990805_0_0_1"/>
<dbReference type="GO" id="GO:0004497">
    <property type="term" value="F:monooxygenase activity"/>
    <property type="evidence" value="ECO:0007669"/>
    <property type="project" value="UniProtKB-KW"/>
</dbReference>
<organism evidence="3 4">
    <name type="scientific">Penicillium italicum</name>
    <name type="common">Blue mold</name>
    <dbReference type="NCBI Taxonomy" id="40296"/>
    <lineage>
        <taxon>Eukaryota</taxon>
        <taxon>Fungi</taxon>
        <taxon>Dikarya</taxon>
        <taxon>Ascomycota</taxon>
        <taxon>Pezizomycotina</taxon>
        <taxon>Eurotiomycetes</taxon>
        <taxon>Eurotiomycetidae</taxon>
        <taxon>Eurotiales</taxon>
        <taxon>Aspergillaceae</taxon>
        <taxon>Penicillium</taxon>
    </lineage>
</organism>
<comment type="caution">
    <text evidence="3">The sequence shown here is derived from an EMBL/GenBank/DDBJ whole genome shotgun (WGS) entry which is preliminary data.</text>
</comment>
<accession>A0A0A2LBK8</accession>
<evidence type="ECO:0000256" key="1">
    <source>
        <dbReference type="ARBA" id="ARBA00001974"/>
    </source>
</evidence>
<dbReference type="OrthoDB" id="66881at2759"/>
<dbReference type="AlphaFoldDB" id="A0A0A2LBK8"/>
<dbReference type="PANTHER" id="PTHR43872:SF1">
    <property type="entry name" value="MONOOXYGENASE, PUTATIVE (AFU_ORTHOLOGUE AFUA_8G02570)-RELATED"/>
    <property type="match status" value="1"/>
</dbReference>
<keyword evidence="4" id="KW-1185">Reference proteome</keyword>
<evidence type="ECO:0000313" key="4">
    <source>
        <dbReference type="Proteomes" id="UP000030104"/>
    </source>
</evidence>
<dbReference type="InterPro" id="IPR036188">
    <property type="entry name" value="FAD/NAD-bd_sf"/>
</dbReference>
<keyword evidence="2" id="KW-0560">Oxidoreductase</keyword>
<dbReference type="Gene3D" id="3.50.50.60">
    <property type="entry name" value="FAD/NAD(P)-binding domain"/>
    <property type="match status" value="1"/>
</dbReference>
<protein>
    <submittedName>
        <fullName evidence="3">Uncharacterized protein</fullName>
    </submittedName>
</protein>
<dbReference type="EMBL" id="JQGA01000721">
    <property type="protein sequence ID" value="KGO74010.1"/>
    <property type="molecule type" value="Genomic_DNA"/>
</dbReference>
<dbReference type="SUPFAM" id="SSF51905">
    <property type="entry name" value="FAD/NAD(P)-binding domain"/>
    <property type="match status" value="1"/>
</dbReference>
<dbReference type="OMA" id="MISEFTC"/>